<evidence type="ECO:0000313" key="2">
    <source>
        <dbReference type="Proteomes" id="UP000067444"/>
    </source>
</evidence>
<dbReference type="KEGG" id="otm:OSB_01280"/>
<dbReference type="EMBL" id="CP012160">
    <property type="protein sequence ID" value="AKS44697.1"/>
    <property type="molecule type" value="Genomic_DNA"/>
</dbReference>
<protein>
    <submittedName>
        <fullName evidence="1">Uncharacterized protein</fullName>
    </submittedName>
</protein>
<proteinExistence type="predicted"/>
<name>A0A0K0Y1A3_9RHOB</name>
<dbReference type="InterPro" id="IPR045514">
    <property type="entry name" value="DUF6478"/>
</dbReference>
<dbReference type="RefSeq" id="WP_049833155.1">
    <property type="nucleotide sequence ID" value="NZ_CP012160.1"/>
</dbReference>
<keyword evidence="2" id="KW-1185">Reference proteome</keyword>
<dbReference type="AlphaFoldDB" id="A0A0K0Y1A3"/>
<reference evidence="1 2" key="1">
    <citation type="journal article" date="2015" name="Genome Announc.">
        <title>Closed Genome Sequence of Octadecabacter temperatus SB1, the First Mesophilic Species of the Genus Octadecabacter.</title>
        <authorList>
            <person name="Voget S."/>
            <person name="Billerbeck S."/>
            <person name="Simon M."/>
            <person name="Daniel R."/>
        </authorList>
    </citation>
    <scope>NUCLEOTIDE SEQUENCE [LARGE SCALE GENOMIC DNA]</scope>
    <source>
        <strain evidence="1 2">SB1</strain>
    </source>
</reference>
<organism evidence="1 2">
    <name type="scientific">Octadecabacter temperatus</name>
    <dbReference type="NCBI Taxonomy" id="1458307"/>
    <lineage>
        <taxon>Bacteria</taxon>
        <taxon>Pseudomonadati</taxon>
        <taxon>Pseudomonadota</taxon>
        <taxon>Alphaproteobacteria</taxon>
        <taxon>Rhodobacterales</taxon>
        <taxon>Roseobacteraceae</taxon>
        <taxon>Octadecabacter</taxon>
    </lineage>
</organism>
<sequence length="257" mass="29501">MGQQRTSLFEKLLSRRARAFWSRAANAAGTTDLSSLRNQRNEARILRQKLDELTYTADSRLALPRIGSSSFPKPAGTDWSWRPQLWRGALPVKGMSSVDSKTMLGDEVTIFHDCQISELTLRQLRNTREADLAPFGLRMDVFRFDGSFLSLVLNLPQTSCEGLLRRHLLRMEAIVEVEKPLEIFARLNVRHGPNTEQIVRELPMNGDNVMVEFDLAYTKLNEKRVEAMWIDLIFEGPEMNQVTIRDVTFSRHPRAEL</sequence>
<evidence type="ECO:0000313" key="1">
    <source>
        <dbReference type="EMBL" id="AKS44697.1"/>
    </source>
</evidence>
<dbReference type="STRING" id="1458307.OSB_01280"/>
<dbReference type="Proteomes" id="UP000067444">
    <property type="component" value="Chromosome"/>
</dbReference>
<dbReference type="OrthoDB" id="7827015at2"/>
<dbReference type="Pfam" id="PF20086">
    <property type="entry name" value="DUF6478"/>
    <property type="match status" value="1"/>
</dbReference>
<dbReference type="PATRIC" id="fig|1458307.3.peg.129"/>
<gene>
    <name evidence="1" type="ORF">OSB_01280</name>
</gene>
<accession>A0A0K0Y1A3</accession>